<dbReference type="Proteomes" id="UP000007014">
    <property type="component" value="Chromosome 14"/>
</dbReference>
<dbReference type="InterPro" id="IPR001767">
    <property type="entry name" value="Hedgehog_Hint"/>
</dbReference>
<dbReference type="PANTHER" id="PTHR11889:SF31">
    <property type="entry name" value="PROTEIN HEDGEHOG"/>
    <property type="match status" value="1"/>
</dbReference>
<dbReference type="PANTHER" id="PTHR11889">
    <property type="entry name" value="HEDGEHOG"/>
    <property type="match status" value="1"/>
</dbReference>
<dbReference type="KEGG" id="cme:CYME_CMN300C"/>
<dbReference type="InterPro" id="IPR001657">
    <property type="entry name" value="Hedgehog"/>
</dbReference>
<evidence type="ECO:0000313" key="6">
    <source>
        <dbReference type="EMBL" id="BAM81372.1"/>
    </source>
</evidence>
<accession>M1VEN6</accession>
<feature type="domain" description="Hint" evidence="5">
    <location>
        <begin position="376"/>
        <end position="481"/>
    </location>
</feature>
<dbReference type="AlphaFoldDB" id="M1VEN6"/>
<dbReference type="HOGENOM" id="CLU_460332_0_0_1"/>
<reference evidence="6 7" key="2">
    <citation type="journal article" date="2007" name="BMC Biol.">
        <title>A 100%-complete sequence reveals unusually simple genomic features in the hot-spring red alga Cyanidioschyzon merolae.</title>
        <authorList>
            <person name="Nozaki H."/>
            <person name="Takano H."/>
            <person name="Misumi O."/>
            <person name="Terasawa K."/>
            <person name="Matsuzaki M."/>
            <person name="Maruyama S."/>
            <person name="Nishida K."/>
            <person name="Yagisawa F."/>
            <person name="Yoshida Y."/>
            <person name="Fujiwara T."/>
            <person name="Takio S."/>
            <person name="Tamura K."/>
            <person name="Chung S.J."/>
            <person name="Nakamura S."/>
            <person name="Kuroiwa H."/>
            <person name="Tanaka K."/>
            <person name="Sato N."/>
            <person name="Kuroiwa T."/>
        </authorList>
    </citation>
    <scope>NUCLEOTIDE SEQUENCE [LARGE SCALE GENOMIC DNA]</scope>
    <source>
        <strain evidence="6 7">10D</strain>
    </source>
</reference>
<protein>
    <submittedName>
        <fullName evidence="6">Similar to hedgehog protein</fullName>
    </submittedName>
</protein>
<dbReference type="EMBL" id="AP006496">
    <property type="protein sequence ID" value="BAM81372.1"/>
    <property type="molecule type" value="Genomic_DNA"/>
</dbReference>
<feature type="compositionally biased region" description="Low complexity" evidence="3">
    <location>
        <begin position="142"/>
        <end position="161"/>
    </location>
</feature>
<keyword evidence="1" id="KW-0217">Developmental protein</keyword>
<dbReference type="GO" id="GO:0005615">
    <property type="term" value="C:extracellular space"/>
    <property type="evidence" value="ECO:0007669"/>
    <property type="project" value="TreeGrafter"/>
</dbReference>
<name>M1VEN6_CYAM1</name>
<dbReference type="PRINTS" id="PR00632">
    <property type="entry name" value="SONICHHOG"/>
</dbReference>
<organism evidence="6 7">
    <name type="scientific">Cyanidioschyzon merolae (strain NIES-3377 / 10D)</name>
    <name type="common">Unicellular red alga</name>
    <dbReference type="NCBI Taxonomy" id="280699"/>
    <lineage>
        <taxon>Eukaryota</taxon>
        <taxon>Rhodophyta</taxon>
        <taxon>Bangiophyceae</taxon>
        <taxon>Cyanidiales</taxon>
        <taxon>Cyanidiaceae</taxon>
        <taxon>Cyanidioschyzon</taxon>
    </lineage>
</organism>
<dbReference type="InterPro" id="IPR003587">
    <property type="entry name" value="Hint_dom_N"/>
</dbReference>
<feature type="chain" id="PRO_5004017927" evidence="4">
    <location>
        <begin position="28"/>
        <end position="593"/>
    </location>
</feature>
<gene>
    <name evidence="6" type="ORF">CYME_CMN300C</name>
</gene>
<evidence type="ECO:0000313" key="7">
    <source>
        <dbReference type="Proteomes" id="UP000007014"/>
    </source>
</evidence>
<dbReference type="GO" id="GO:0007267">
    <property type="term" value="P:cell-cell signaling"/>
    <property type="evidence" value="ECO:0007669"/>
    <property type="project" value="InterPro"/>
</dbReference>
<dbReference type="SUPFAM" id="SSF51294">
    <property type="entry name" value="Hedgehog/intein (Hint) domain"/>
    <property type="match status" value="1"/>
</dbReference>
<dbReference type="InterPro" id="IPR036844">
    <property type="entry name" value="Hint_dom_sf"/>
</dbReference>
<evidence type="ECO:0000256" key="4">
    <source>
        <dbReference type="SAM" id="SignalP"/>
    </source>
</evidence>
<proteinExistence type="predicted"/>
<dbReference type="Gramene" id="CMN300CT">
    <property type="protein sequence ID" value="CMN300CT"/>
    <property type="gene ID" value="CMN300C"/>
</dbReference>
<dbReference type="RefSeq" id="XP_005537408.1">
    <property type="nucleotide sequence ID" value="XM_005537351.1"/>
</dbReference>
<dbReference type="SMART" id="SM00306">
    <property type="entry name" value="HintN"/>
    <property type="match status" value="1"/>
</dbReference>
<dbReference type="Pfam" id="PF01079">
    <property type="entry name" value="Hint"/>
    <property type="match status" value="1"/>
</dbReference>
<sequence length="593" mass="64730">MISTRRFRSLLMLWWLSSSAFVQHLAAAQSRSFSVRQTECSTGSGWTRNAESARVVNASFRTETPNGTSSTWLSALEHGERSVGMLKFTFPSLPPVSFGQIPSLNAQIPSIPTIGYPCCMSCCTRDCCCCGCSTVPTPTLVQTPSQRQSDTPSTPSSQSRTVSAPPSPISSPTSTGFFCQSGRGIQVHWTWVDQAAGLVRWTFQNPTESQGVVVLTRGVLGSGWYAFGNAFWPAYLETGLTHIGTGPYAPIEGPVQNLPLALVGIRHPGVAFVFPIRGGATITVDEGGYAGSEPYCHELVDVNFIQNSAYQITYNVAFQCHDFAGTTRCPPDPYLNTFPVYAPIDGSLEGAFWPSAGDLILPAVVVRERATLPRRGNCLSGEMQVRLRNGSMRALRELRVGEWIWTRAATEPHARLLTQVYGFADYEPEDYGVFYLRITTDHGTLELSADHLVAVKSPSDGQIKMVPACRLEVGSRLLVEALTTAIVVRIDQTTVHGALAPLTDTGTLLVNDHLVSCYSGRVSQVWAHLAFLPLRVYHRVKRYTASAWSIAPHAQTQTPPQPTFSRSGIHPYARFLIMICRALGPLCPARDAL</sequence>
<evidence type="ECO:0000256" key="2">
    <source>
        <dbReference type="ARBA" id="ARBA00022729"/>
    </source>
</evidence>
<dbReference type="eggNOG" id="KOG3638">
    <property type="taxonomic scope" value="Eukaryota"/>
</dbReference>
<dbReference type="Gene3D" id="2.170.16.10">
    <property type="entry name" value="Hedgehog/Intein (Hint) domain"/>
    <property type="match status" value="1"/>
</dbReference>
<feature type="signal peptide" evidence="4">
    <location>
        <begin position="1"/>
        <end position="27"/>
    </location>
</feature>
<dbReference type="OrthoDB" id="5539at2759"/>
<evidence type="ECO:0000259" key="5">
    <source>
        <dbReference type="SMART" id="SM00306"/>
    </source>
</evidence>
<feature type="region of interest" description="Disordered" evidence="3">
    <location>
        <begin position="141"/>
        <end position="174"/>
    </location>
</feature>
<dbReference type="GO" id="GO:0007224">
    <property type="term" value="P:smoothened signaling pathway"/>
    <property type="evidence" value="ECO:0007669"/>
    <property type="project" value="TreeGrafter"/>
</dbReference>
<keyword evidence="7" id="KW-1185">Reference proteome</keyword>
<dbReference type="GO" id="GO:0016540">
    <property type="term" value="P:protein autoprocessing"/>
    <property type="evidence" value="ECO:0007669"/>
    <property type="project" value="InterPro"/>
</dbReference>
<dbReference type="CDD" id="cd00081">
    <property type="entry name" value="Hint"/>
    <property type="match status" value="1"/>
</dbReference>
<dbReference type="GO" id="GO:0010468">
    <property type="term" value="P:regulation of gene expression"/>
    <property type="evidence" value="ECO:0007669"/>
    <property type="project" value="TreeGrafter"/>
</dbReference>
<dbReference type="GO" id="GO:0001708">
    <property type="term" value="P:cell fate specification"/>
    <property type="evidence" value="ECO:0007669"/>
    <property type="project" value="TreeGrafter"/>
</dbReference>
<evidence type="ECO:0000256" key="1">
    <source>
        <dbReference type="ARBA" id="ARBA00022473"/>
    </source>
</evidence>
<dbReference type="GO" id="GO:0005509">
    <property type="term" value="F:calcium ion binding"/>
    <property type="evidence" value="ECO:0007669"/>
    <property type="project" value="TreeGrafter"/>
</dbReference>
<evidence type="ECO:0000256" key="3">
    <source>
        <dbReference type="SAM" id="MobiDB-lite"/>
    </source>
</evidence>
<dbReference type="InterPro" id="IPR050387">
    <property type="entry name" value="Hedgehog_Signaling"/>
</dbReference>
<dbReference type="GO" id="GO:0005113">
    <property type="term" value="F:patched binding"/>
    <property type="evidence" value="ECO:0007669"/>
    <property type="project" value="TreeGrafter"/>
</dbReference>
<reference evidence="6 7" key="1">
    <citation type="journal article" date="2004" name="Nature">
        <title>Genome sequence of the ultrasmall unicellular red alga Cyanidioschyzon merolae 10D.</title>
        <authorList>
            <person name="Matsuzaki M."/>
            <person name="Misumi O."/>
            <person name="Shin-i T."/>
            <person name="Maruyama S."/>
            <person name="Takahara M."/>
            <person name="Miyagishima S."/>
            <person name="Mori T."/>
            <person name="Nishida K."/>
            <person name="Yagisawa F."/>
            <person name="Nishida K."/>
            <person name="Yoshida Y."/>
            <person name="Nishimura Y."/>
            <person name="Nakao S."/>
            <person name="Kobayashi T."/>
            <person name="Momoyama Y."/>
            <person name="Higashiyama T."/>
            <person name="Minoda A."/>
            <person name="Sano M."/>
            <person name="Nomoto H."/>
            <person name="Oishi K."/>
            <person name="Hayashi H."/>
            <person name="Ohta F."/>
            <person name="Nishizaka S."/>
            <person name="Haga S."/>
            <person name="Miura S."/>
            <person name="Morishita T."/>
            <person name="Kabeya Y."/>
            <person name="Terasawa K."/>
            <person name="Suzuki Y."/>
            <person name="Ishii Y."/>
            <person name="Asakawa S."/>
            <person name="Takano H."/>
            <person name="Ohta N."/>
            <person name="Kuroiwa H."/>
            <person name="Tanaka K."/>
            <person name="Shimizu N."/>
            <person name="Sugano S."/>
            <person name="Sato N."/>
            <person name="Nozaki H."/>
            <person name="Ogasawara N."/>
            <person name="Kohara Y."/>
            <person name="Kuroiwa T."/>
        </authorList>
    </citation>
    <scope>NUCLEOTIDE SEQUENCE [LARGE SCALE GENOMIC DNA]</scope>
    <source>
        <strain evidence="6 7">10D</strain>
    </source>
</reference>
<dbReference type="GeneID" id="16995176"/>
<keyword evidence="2 4" id="KW-0732">Signal</keyword>